<dbReference type="Pfam" id="PF24883">
    <property type="entry name" value="NPHP3_N"/>
    <property type="match status" value="1"/>
</dbReference>
<dbReference type="PROSITE" id="PS50088">
    <property type="entry name" value="ANK_REPEAT"/>
    <property type="match status" value="6"/>
</dbReference>
<evidence type="ECO:0000259" key="3">
    <source>
        <dbReference type="Pfam" id="PF01048"/>
    </source>
</evidence>
<dbReference type="GeneID" id="98174372"/>
<dbReference type="SUPFAM" id="SSF48403">
    <property type="entry name" value="Ankyrin repeat"/>
    <property type="match status" value="1"/>
</dbReference>
<dbReference type="InterPro" id="IPR002110">
    <property type="entry name" value="Ankyrin_rpt"/>
</dbReference>
<feature type="repeat" description="ANK" evidence="2">
    <location>
        <begin position="987"/>
        <end position="1019"/>
    </location>
</feature>
<keyword evidence="7" id="KW-1185">Reference proteome</keyword>
<organism evidence="6 7">
    <name type="scientific">Madurella fahalii</name>
    <dbReference type="NCBI Taxonomy" id="1157608"/>
    <lineage>
        <taxon>Eukaryota</taxon>
        <taxon>Fungi</taxon>
        <taxon>Dikarya</taxon>
        <taxon>Ascomycota</taxon>
        <taxon>Pezizomycotina</taxon>
        <taxon>Sordariomycetes</taxon>
        <taxon>Sordariomycetidae</taxon>
        <taxon>Sordariales</taxon>
        <taxon>Sordariales incertae sedis</taxon>
        <taxon>Madurella</taxon>
    </lineage>
</organism>
<dbReference type="InterPro" id="IPR036770">
    <property type="entry name" value="Ankyrin_rpt-contain_sf"/>
</dbReference>
<dbReference type="RefSeq" id="XP_070915150.1">
    <property type="nucleotide sequence ID" value="XM_071059049.1"/>
</dbReference>
<proteinExistence type="predicted"/>
<dbReference type="InterPro" id="IPR053137">
    <property type="entry name" value="NLR-like"/>
</dbReference>
<feature type="repeat" description="ANK" evidence="2">
    <location>
        <begin position="921"/>
        <end position="953"/>
    </location>
</feature>
<dbReference type="SUPFAM" id="SSF53167">
    <property type="entry name" value="Purine and uridine phosphorylases"/>
    <property type="match status" value="1"/>
</dbReference>
<feature type="domain" description="Nucleoside phosphorylase" evidence="3">
    <location>
        <begin position="18"/>
        <end position="122"/>
    </location>
</feature>
<feature type="repeat" description="ANK" evidence="2">
    <location>
        <begin position="1053"/>
        <end position="1081"/>
    </location>
</feature>
<evidence type="ECO:0000259" key="5">
    <source>
        <dbReference type="Pfam" id="PF24883"/>
    </source>
</evidence>
<feature type="domain" description="GPI inositol-deacylase winged helix" evidence="4">
    <location>
        <begin position="676"/>
        <end position="753"/>
    </location>
</feature>
<dbReference type="Gene3D" id="1.25.40.20">
    <property type="entry name" value="Ankyrin repeat-containing domain"/>
    <property type="match status" value="2"/>
</dbReference>
<dbReference type="SMART" id="SM00248">
    <property type="entry name" value="ANK"/>
    <property type="match status" value="7"/>
</dbReference>
<dbReference type="EMBL" id="BAAFSV010000002">
    <property type="protein sequence ID" value="GAB1313418.1"/>
    <property type="molecule type" value="Genomic_DNA"/>
</dbReference>
<dbReference type="Gene3D" id="3.40.50.300">
    <property type="entry name" value="P-loop containing nucleotide triphosphate hydrolases"/>
    <property type="match status" value="1"/>
</dbReference>
<reference evidence="6 7" key="1">
    <citation type="submission" date="2024-09" db="EMBL/GenBank/DDBJ databases">
        <title>Itraconazole resistance in Madurella fahalii resulting from another homologue of gene encoding cytochrome P450 14-alpha sterol demethylase (CYP51).</title>
        <authorList>
            <person name="Yoshioka I."/>
            <person name="Fahal A.H."/>
            <person name="Kaneko S."/>
            <person name="Yaguchi T."/>
        </authorList>
    </citation>
    <scope>NUCLEOTIDE SEQUENCE [LARGE SCALE GENOMIC DNA]</scope>
    <source>
        <strain evidence="6 7">IFM 68171</strain>
    </source>
</reference>
<feature type="repeat" description="ANK" evidence="2">
    <location>
        <begin position="888"/>
        <end position="920"/>
    </location>
</feature>
<dbReference type="Proteomes" id="UP001628179">
    <property type="component" value="Unassembled WGS sequence"/>
</dbReference>
<gene>
    <name evidence="6" type="ORF">MFIFM68171_03628</name>
</gene>
<dbReference type="Gene3D" id="3.40.50.1580">
    <property type="entry name" value="Nucleoside phosphorylase domain"/>
    <property type="match status" value="1"/>
</dbReference>
<keyword evidence="1" id="KW-0677">Repeat</keyword>
<dbReference type="PANTHER" id="PTHR46082:SF11">
    <property type="entry name" value="AAA+ ATPASE DOMAIN-CONTAINING PROTEIN-RELATED"/>
    <property type="match status" value="1"/>
</dbReference>
<dbReference type="Pfam" id="PF13637">
    <property type="entry name" value="Ank_4"/>
    <property type="match status" value="1"/>
</dbReference>
<evidence type="ECO:0000259" key="4">
    <source>
        <dbReference type="Pfam" id="PF22939"/>
    </source>
</evidence>
<evidence type="ECO:0000256" key="1">
    <source>
        <dbReference type="ARBA" id="ARBA00022737"/>
    </source>
</evidence>
<evidence type="ECO:0000256" key="2">
    <source>
        <dbReference type="PROSITE-ProRule" id="PRU00023"/>
    </source>
</evidence>
<feature type="repeat" description="ANK" evidence="2">
    <location>
        <begin position="1020"/>
        <end position="1052"/>
    </location>
</feature>
<dbReference type="Pfam" id="PF01048">
    <property type="entry name" value="PNP_UDP_1"/>
    <property type="match status" value="2"/>
</dbReference>
<feature type="domain" description="Nucleoside phosphorylase" evidence="3">
    <location>
        <begin position="240"/>
        <end position="322"/>
    </location>
</feature>
<dbReference type="PRINTS" id="PR01415">
    <property type="entry name" value="ANKYRIN"/>
</dbReference>
<feature type="domain" description="Nephrocystin 3-like N-terminal" evidence="5">
    <location>
        <begin position="388"/>
        <end position="553"/>
    </location>
</feature>
<dbReference type="Pfam" id="PF22939">
    <property type="entry name" value="WHD_GPIID"/>
    <property type="match status" value="1"/>
</dbReference>
<dbReference type="SUPFAM" id="SSF52540">
    <property type="entry name" value="P-loop containing nucleoside triphosphate hydrolases"/>
    <property type="match status" value="1"/>
</dbReference>
<dbReference type="PROSITE" id="PS50297">
    <property type="entry name" value="ANK_REP_REGION"/>
    <property type="match status" value="6"/>
</dbReference>
<dbReference type="InterPro" id="IPR056884">
    <property type="entry name" value="NPHP3-like_N"/>
</dbReference>
<comment type="caution">
    <text evidence="6">The sequence shown here is derived from an EMBL/GenBank/DDBJ whole genome shotgun (WGS) entry which is preliminary data.</text>
</comment>
<accession>A0ABQ0G6M7</accession>
<feature type="repeat" description="ANK" evidence="2">
    <location>
        <begin position="954"/>
        <end position="986"/>
    </location>
</feature>
<evidence type="ECO:0008006" key="8">
    <source>
        <dbReference type="Google" id="ProtNLM"/>
    </source>
</evidence>
<dbReference type="InterPro" id="IPR054471">
    <property type="entry name" value="GPIID_WHD"/>
</dbReference>
<keyword evidence="2" id="KW-0040">ANK repeat</keyword>
<dbReference type="InterPro" id="IPR035994">
    <property type="entry name" value="Nucleoside_phosphorylase_sf"/>
</dbReference>
<protein>
    <recommendedName>
        <fullName evidence="8">Nucleoside phosphorylase domain-containing protein</fullName>
    </recommendedName>
</protein>
<dbReference type="InterPro" id="IPR027417">
    <property type="entry name" value="P-loop_NTPase"/>
</dbReference>
<dbReference type="Pfam" id="PF12796">
    <property type="entry name" value="Ank_2"/>
    <property type="match status" value="2"/>
</dbReference>
<name>A0ABQ0G6M7_9PEZI</name>
<dbReference type="PANTHER" id="PTHR46082">
    <property type="entry name" value="ATP/GTP-BINDING PROTEIN-RELATED"/>
    <property type="match status" value="1"/>
</dbReference>
<sequence length="1081" mass="120269">MASDTEHKLRTHEMYTVGWVCALPKEQTAAIAMLDQRHSDLPKPPNDPNKYTLGSVGKHNVVIACLPKGQIGNSPAATAAAWMISTFPSIKVGLMVGIGGGIPPKARLGDVVVSIPVGQFPGVVQWDFGKANEGGNFERTGALNNPPISLLTALTTLETEHDLTGSKIPEYLEGMKEKWPKLAAKYLKSDSLEDVLFRADYSHVSGSTTDYETTTDIDEDEEESCRFCDPTKVVMRKPRDMRVHYGLIASGNQVIKDAAFRDRLNRDLGGKVLCIEMEAAGLMNNFPCIVIRGICDYADSHKNKAWQEHAAAVAAACAKELLGYVQPSDVDGESTVKDILNQVEETRADIRILKSHIAKKEDYEILEWLTPVTFGPQHSDYLGRRQPGTGQWLLDTAEFKTWLKTEKQTLFCPGIPGSGKTILTAILIDKLIADFGDDKNIGVAYLYCNYRRKDEQRLNDLLASLLKQLAQGQFYLPERVKSLYDNHKGKQTRPSWTEISSTLQSVATLYSRVFIVVDALDECQASDGCRSRFLSEIFTLQAKCGANIFATSRFIPEIISQFSQSTSLEIRASDEDVKSYIGGQIERCMPQLQNLVSRYPQLEGDVKIGITSAVRGMFLLAQLYLGSLEDKLTPNAIRSALEDFRKQSQGSSEEEEVQLLGHVYDETMQRVNGQKEGYRKLAVTVLSWITCATRPLRASELQDALATREGKPKLDSDDFFQMDDIISVCAGLVTLDEQSSIVRLVHYTTQEYFDRTKQKWFPNAESMITTTCVTYLSFDAFESGYCETDDQFEERLESNPLYDYAAHNWGHHARKTETFHPAIRRFLTRQTNLEAANQALMAVKMLSGYNQRAPRRLTELHLTAFFGVKEVVSVLLQSCQGVDLLDSDNRTPLSWAAEQGHEAVVRLLLEKGAEIEVKDRGGRTPLAWAAWGGREAVVRLLLEKGAEIEVKGEGGRTPLSWAAARGHEAVVRLLLEKGAEIEVKDRGGRTPLAWAAGGGREAVVRLLLEKGAEIEVKDSWGRTPLAWAAARGHEVIVRLLLEKGAEVEVKDSWGRTPLAWAAAQGHEAIVRLLLEKVLRLR</sequence>
<evidence type="ECO:0000313" key="6">
    <source>
        <dbReference type="EMBL" id="GAB1313418.1"/>
    </source>
</evidence>
<evidence type="ECO:0000313" key="7">
    <source>
        <dbReference type="Proteomes" id="UP001628179"/>
    </source>
</evidence>
<dbReference type="InterPro" id="IPR000845">
    <property type="entry name" value="Nucleoside_phosphorylase_d"/>
</dbReference>